<organism evidence="1">
    <name type="scientific">Candidatus Methanophagaceae archaeon ANME-1 ERB6</name>
    <dbReference type="NCBI Taxonomy" id="2759912"/>
    <lineage>
        <taxon>Archaea</taxon>
        <taxon>Methanobacteriati</taxon>
        <taxon>Methanobacteriota</taxon>
        <taxon>Stenosarchaea group</taxon>
        <taxon>Methanomicrobia</taxon>
        <taxon>Candidatus Methanophagales</taxon>
        <taxon>Candidatus Methanophagaceae</taxon>
    </lineage>
</organism>
<reference evidence="1" key="1">
    <citation type="submission" date="2020-06" db="EMBL/GenBank/DDBJ databases">
        <title>Unique genomic features of the anaerobic methanotrophic archaea.</title>
        <authorList>
            <person name="Chadwick G.L."/>
            <person name="Skennerton C.T."/>
            <person name="Laso-Perez R."/>
            <person name="Leu A.O."/>
            <person name="Speth D.R."/>
            <person name="Yu H."/>
            <person name="Morgan-Lang C."/>
            <person name="Hatzenpichler R."/>
            <person name="Goudeau D."/>
            <person name="Malmstrom R."/>
            <person name="Brazelton W.J."/>
            <person name="Woyke T."/>
            <person name="Hallam S.J."/>
            <person name="Tyson G.W."/>
            <person name="Wegener G."/>
            <person name="Boetius A."/>
            <person name="Orphan V."/>
        </authorList>
    </citation>
    <scope>NUCLEOTIDE SEQUENCE</scope>
</reference>
<proteinExistence type="predicted"/>
<gene>
    <name evidence="1" type="ORF">KPNLKIIH_00021</name>
</gene>
<name>A0A7G9YXU5_9EURY</name>
<dbReference type="EMBL" id="MT631522">
    <property type="protein sequence ID" value="QNO52829.1"/>
    <property type="molecule type" value="Genomic_DNA"/>
</dbReference>
<dbReference type="AlphaFoldDB" id="A0A7G9YXU5"/>
<protein>
    <submittedName>
        <fullName evidence="1">Uncharacterized protein</fullName>
    </submittedName>
</protein>
<accession>A0A7G9YXU5</accession>
<sequence length="119" mass="13294">MTKKEIIGYQFAERIKSALIISSKMLAVIETQKDSELELEGAKKTMFAFFDGLFTETGIALNATGMQEFMQVEEKVMDVKRKIEEGDYDGAYANLGRAVSHATTACDRTMRTLIEKGLV</sequence>
<evidence type="ECO:0000313" key="1">
    <source>
        <dbReference type="EMBL" id="QNO52829.1"/>
    </source>
</evidence>